<dbReference type="EMBL" id="JAFCMP010000057">
    <property type="protein sequence ID" value="KAG5189134.1"/>
    <property type="molecule type" value="Genomic_DNA"/>
</dbReference>
<feature type="region of interest" description="Disordered" evidence="1">
    <location>
        <begin position="1066"/>
        <end position="1094"/>
    </location>
</feature>
<feature type="region of interest" description="Disordered" evidence="1">
    <location>
        <begin position="1125"/>
        <end position="1145"/>
    </location>
</feature>
<feature type="compositionally biased region" description="Low complexity" evidence="1">
    <location>
        <begin position="817"/>
        <end position="840"/>
    </location>
</feature>
<gene>
    <name evidence="2" type="ORF">JKP88DRAFT_243388</name>
</gene>
<feature type="compositionally biased region" description="Low complexity" evidence="1">
    <location>
        <begin position="416"/>
        <end position="442"/>
    </location>
</feature>
<feature type="compositionally biased region" description="Low complexity" evidence="1">
    <location>
        <begin position="1032"/>
        <end position="1048"/>
    </location>
</feature>
<feature type="compositionally biased region" description="Low complexity" evidence="1">
    <location>
        <begin position="846"/>
        <end position="860"/>
    </location>
</feature>
<organism evidence="2 3">
    <name type="scientific">Tribonema minus</name>
    <dbReference type="NCBI Taxonomy" id="303371"/>
    <lineage>
        <taxon>Eukaryota</taxon>
        <taxon>Sar</taxon>
        <taxon>Stramenopiles</taxon>
        <taxon>Ochrophyta</taxon>
        <taxon>PX clade</taxon>
        <taxon>Xanthophyceae</taxon>
        <taxon>Tribonematales</taxon>
        <taxon>Tribonemataceae</taxon>
        <taxon>Tribonema</taxon>
    </lineage>
</organism>
<protein>
    <submittedName>
        <fullName evidence="2">Uncharacterized protein</fullName>
    </submittedName>
</protein>
<feature type="compositionally biased region" description="Polar residues" evidence="1">
    <location>
        <begin position="1082"/>
        <end position="1094"/>
    </location>
</feature>
<dbReference type="Proteomes" id="UP000664859">
    <property type="component" value="Unassembled WGS sequence"/>
</dbReference>
<sequence>MHSPWRRFYKTPSLRRRRSSCEPAAVSAATAPSTSAAAAGDAAAPAPVATIALHASASAVATAAPLSCGAAETSAVAAPSGPITILVIGVYGAAVAAAADCVGTCGGSDAAASGISTSPVTAAATTGDDTAAASAASTTPPCGAAAAAAAAPSCAASDACGSASAAEPARRGAAKELGVPACSQLVTMATAAERCCPHVAALCSIPGSSGASTLIAAAPAAAARVYIATEIDNGVLARLIRAAAADQTARRTDCCALVLALGAEPRRRSSAAAACICDGATPPSADVVRLSAAAAAGAARDEWRAARRSERRAFVDRCRAGAFWQGAAPYIWSATVLSGVISVQQGWRFDALCTARSTPVRSSALIVAAAAETHAAHGATDGNCSSVHAAGTIGAVSSVHASRRSWRVLCSRSTCGSRASTTSRGSSSPGAGSTTSGIATEGKAPPPSISLPAPTSSTCRSAAAAAAPQKRTTVRKGTLSRLTPAAFAPRAIGRSAARRAAAAGAFAACAGPRAAVRAFGAAAAAASSRAHRASRPALTVTVKRSQARHLPPGCQRRVTVTALQLEAVRASFGAFVEGRSPPFKAWRRNDACRSASPALFLHNAFFAALYAAAPELQHCVFGGGNIVRQSRAVMPLLRELARLAAALSGGSGAAGLVQVAAAHTARGVEEAASADARVHDGAAAAAAAASVAFVLDSSTATRLAQESHMQQHHRRQHVSDGGVVAKHERGSTGEPLLGGAAAAAAVGSAAGRAAVVLVALRGRDNGDVATDSSLSSGPGRRAPSLLLSSAASSESGFDAAERYCPIAALPSTSTSPGNSGWRSVRSGGSAGASVSSPDSGWEAAVRRSSMSSASPASRASTDSGWGAIARSDSAASLTSSSSSSSADSGWGSVAAAFVDEPLSPALAIGLSRRRGGARGSRATAASLIAVQEDNIAHARNGGVSPCALLSMECASAIAPATSGWEVTSPCARSTPLSSCASADSGWGSVVAAASHYFKEPTFAGLSIVVDAERRGDAWQQRGGGASPCSTLSSVGGAPSPASSDSGWGTAADACLSPASSASSASASSDSGWGAVSQHRGAVSQQRPRSTSVSSALTDSGFGALWDFASPAASVSSESSYDSGFGVPSRYTSSSSPPSAASSDSGWGTVAAAAALPLLDYAAATGTDGGSATGPLQLKSLPPLLRARMAAIRASGSGSGGSAAALLDVLHTDECAPPQLERLQPPAAWLCSMGSSAATAATGDVKTAAIGGTKTATAAAAAAGTGSDGLKILAAFTSVAEWVASAWSAVAAACQTWA</sequence>
<evidence type="ECO:0000313" key="3">
    <source>
        <dbReference type="Proteomes" id="UP000664859"/>
    </source>
</evidence>
<feature type="region of interest" description="Disordered" evidence="1">
    <location>
        <begin position="1018"/>
        <end position="1048"/>
    </location>
</feature>
<keyword evidence="3" id="KW-1185">Reference proteome</keyword>
<evidence type="ECO:0000313" key="2">
    <source>
        <dbReference type="EMBL" id="KAG5189134.1"/>
    </source>
</evidence>
<name>A0A835ZB17_9STRA</name>
<proteinExistence type="predicted"/>
<feature type="region of interest" description="Disordered" evidence="1">
    <location>
        <begin position="808"/>
        <end position="864"/>
    </location>
</feature>
<comment type="caution">
    <text evidence="2">The sequence shown here is derived from an EMBL/GenBank/DDBJ whole genome shotgun (WGS) entry which is preliminary data.</text>
</comment>
<reference evidence="2" key="1">
    <citation type="submission" date="2021-02" db="EMBL/GenBank/DDBJ databases">
        <title>First Annotated Genome of the Yellow-green Alga Tribonema minus.</title>
        <authorList>
            <person name="Mahan K.M."/>
        </authorList>
    </citation>
    <scope>NUCLEOTIDE SEQUENCE</scope>
    <source>
        <strain evidence="2">UTEX B ZZ1240</strain>
    </source>
</reference>
<feature type="region of interest" description="Disordered" evidence="1">
    <location>
        <begin position="416"/>
        <end position="457"/>
    </location>
</feature>
<feature type="compositionally biased region" description="Low complexity" evidence="1">
    <location>
        <begin position="1132"/>
        <end position="1145"/>
    </location>
</feature>
<accession>A0A835ZB17</accession>
<evidence type="ECO:0000256" key="1">
    <source>
        <dbReference type="SAM" id="MobiDB-lite"/>
    </source>
</evidence>